<dbReference type="Pfam" id="PF01161">
    <property type="entry name" value="PBP"/>
    <property type="match status" value="1"/>
</dbReference>
<dbReference type="EMBL" id="HBUF01643872">
    <property type="protein sequence ID" value="CAG6785456.1"/>
    <property type="molecule type" value="Transcribed_RNA"/>
</dbReference>
<dbReference type="AlphaFoldDB" id="A0A8D8VFY1"/>
<accession>A0A8D8VFY1</accession>
<evidence type="ECO:0000256" key="1">
    <source>
        <dbReference type="SAM" id="MobiDB-lite"/>
    </source>
</evidence>
<reference evidence="3" key="1">
    <citation type="submission" date="2021-05" db="EMBL/GenBank/DDBJ databases">
        <authorList>
            <person name="Alioto T."/>
            <person name="Alioto T."/>
            <person name="Gomez Garrido J."/>
        </authorList>
    </citation>
    <scope>NUCLEOTIDE SEQUENCE</scope>
</reference>
<dbReference type="EMBL" id="HBUF01360938">
    <property type="protein sequence ID" value="CAG6720672.1"/>
    <property type="molecule type" value="Transcribed_RNA"/>
</dbReference>
<dbReference type="InterPro" id="IPR036610">
    <property type="entry name" value="PEBP-like_sf"/>
</dbReference>
<proteinExistence type="predicted"/>
<protein>
    <submittedName>
        <fullName evidence="3">OV-16 antigen</fullName>
    </submittedName>
</protein>
<feature type="signal peptide" evidence="2">
    <location>
        <begin position="1"/>
        <end position="17"/>
    </location>
</feature>
<evidence type="ECO:0000313" key="3">
    <source>
        <dbReference type="EMBL" id="CAG6720671.1"/>
    </source>
</evidence>
<dbReference type="EMBL" id="HBUF01643873">
    <property type="protein sequence ID" value="CAG6785457.1"/>
    <property type="molecule type" value="Transcribed_RNA"/>
</dbReference>
<name>A0A8D8VFY1_9HEMI</name>
<dbReference type="EMBL" id="HBUF01360937">
    <property type="protein sequence ID" value="CAG6720671.1"/>
    <property type="molecule type" value="Transcribed_RNA"/>
</dbReference>
<evidence type="ECO:0000256" key="2">
    <source>
        <dbReference type="SAM" id="SignalP"/>
    </source>
</evidence>
<dbReference type="EMBL" id="HBUF01360936">
    <property type="protein sequence ID" value="CAG6720670.1"/>
    <property type="molecule type" value="Transcribed_RNA"/>
</dbReference>
<sequence>MWLPLTGVLLWTGVTLGQDPPLHHLDEALSRSHPGIKEEIKYRDTRESDILNDQDLSNDNTRWPSHERNMDTLEPQTGWWTTKWHPQYIRDDSEHYDPPYYGQRPRAMLCAHAVVPYVLNRPPPRVLEAYYEGKQYRAHYGNNLTCKATSNKPTLDWDIVMPDMYYTSMMIGPDIPTYDNSSLRYYLHSLTINILGKEKDTTGEDLVEYMGPAPHQGTGTHRYIWIVLKQPRFLKDVKEPRIKKDCTKGRAQYKWWEFMKQHNLSKPEAATFFHAWHDDHAKAHHERILKLEKDPIFS</sequence>
<dbReference type="EMBL" id="HBUF01643870">
    <property type="protein sequence ID" value="CAG6785454.1"/>
    <property type="molecule type" value="Transcribed_RNA"/>
</dbReference>
<dbReference type="EMBL" id="HBUF01284395">
    <property type="protein sequence ID" value="CAG6687983.1"/>
    <property type="molecule type" value="Transcribed_RNA"/>
</dbReference>
<dbReference type="EMBL" id="HBUF01643869">
    <property type="protein sequence ID" value="CAG6785453.1"/>
    <property type="molecule type" value="Transcribed_RNA"/>
</dbReference>
<feature type="compositionally biased region" description="Polar residues" evidence="1">
    <location>
        <begin position="54"/>
        <end position="63"/>
    </location>
</feature>
<organism evidence="3">
    <name type="scientific">Cacopsylla melanoneura</name>
    <dbReference type="NCBI Taxonomy" id="428564"/>
    <lineage>
        <taxon>Eukaryota</taxon>
        <taxon>Metazoa</taxon>
        <taxon>Ecdysozoa</taxon>
        <taxon>Arthropoda</taxon>
        <taxon>Hexapoda</taxon>
        <taxon>Insecta</taxon>
        <taxon>Pterygota</taxon>
        <taxon>Neoptera</taxon>
        <taxon>Paraneoptera</taxon>
        <taxon>Hemiptera</taxon>
        <taxon>Sternorrhyncha</taxon>
        <taxon>Psylloidea</taxon>
        <taxon>Psyllidae</taxon>
        <taxon>Psyllinae</taxon>
        <taxon>Cacopsylla</taxon>
    </lineage>
</organism>
<dbReference type="SUPFAM" id="SSF49777">
    <property type="entry name" value="PEBP-like"/>
    <property type="match status" value="1"/>
</dbReference>
<dbReference type="EMBL" id="HBUF01643874">
    <property type="protein sequence ID" value="CAG6785458.1"/>
    <property type="molecule type" value="Transcribed_RNA"/>
</dbReference>
<dbReference type="InterPro" id="IPR035810">
    <property type="entry name" value="PEBP_euk"/>
</dbReference>
<dbReference type="PANTHER" id="PTHR11362">
    <property type="entry name" value="PHOSPHATIDYLETHANOLAMINE-BINDING PROTEIN"/>
    <property type="match status" value="1"/>
</dbReference>
<dbReference type="InterPro" id="IPR008914">
    <property type="entry name" value="PEBP"/>
</dbReference>
<dbReference type="CDD" id="cd00866">
    <property type="entry name" value="PEBP_euk"/>
    <property type="match status" value="1"/>
</dbReference>
<keyword evidence="2" id="KW-0732">Signal</keyword>
<feature type="region of interest" description="Disordered" evidence="1">
    <location>
        <begin position="43"/>
        <end position="68"/>
    </location>
</feature>
<dbReference type="EMBL" id="HBUF01284394">
    <property type="protein sequence ID" value="CAG6687980.1"/>
    <property type="molecule type" value="Transcribed_RNA"/>
</dbReference>
<dbReference type="PANTHER" id="PTHR11362:SF82">
    <property type="entry name" value="PHOSPHATIDYLETHANOLAMINE-BINDING PROTEIN 4"/>
    <property type="match status" value="1"/>
</dbReference>
<feature type="chain" id="PRO_5036428766" evidence="2">
    <location>
        <begin position="18"/>
        <end position="298"/>
    </location>
</feature>
<dbReference type="EMBL" id="HBUF01643871">
    <property type="protein sequence ID" value="CAG6785455.1"/>
    <property type="molecule type" value="Transcribed_RNA"/>
</dbReference>
<dbReference type="Gene3D" id="3.90.280.10">
    <property type="entry name" value="PEBP-like"/>
    <property type="match status" value="1"/>
</dbReference>